<dbReference type="AlphaFoldDB" id="A0A8X6NI98"/>
<comment type="caution">
    <text evidence="1">The sequence shown here is derived from an EMBL/GenBank/DDBJ whole genome shotgun (WGS) entry which is preliminary data.</text>
</comment>
<dbReference type="EMBL" id="BMAW01009837">
    <property type="protein sequence ID" value="GFT15918.1"/>
    <property type="molecule type" value="Genomic_DNA"/>
</dbReference>
<accession>A0A8X6NI98</accession>
<protein>
    <submittedName>
        <fullName evidence="1">Uncharacterized protein</fullName>
    </submittedName>
</protein>
<evidence type="ECO:0000313" key="1">
    <source>
        <dbReference type="EMBL" id="GFT15918.1"/>
    </source>
</evidence>
<keyword evidence="2" id="KW-1185">Reference proteome</keyword>
<evidence type="ECO:0000313" key="2">
    <source>
        <dbReference type="Proteomes" id="UP000887013"/>
    </source>
</evidence>
<reference evidence="1" key="1">
    <citation type="submission" date="2020-08" db="EMBL/GenBank/DDBJ databases">
        <title>Multicomponent nature underlies the extraordinary mechanical properties of spider dragline silk.</title>
        <authorList>
            <person name="Kono N."/>
            <person name="Nakamura H."/>
            <person name="Mori M."/>
            <person name="Yoshida Y."/>
            <person name="Ohtoshi R."/>
            <person name="Malay A.D."/>
            <person name="Moran D.A.P."/>
            <person name="Tomita M."/>
            <person name="Numata K."/>
            <person name="Arakawa K."/>
        </authorList>
    </citation>
    <scope>NUCLEOTIDE SEQUENCE</scope>
</reference>
<name>A0A8X6NI98_NEPPI</name>
<gene>
    <name evidence="1" type="ORF">NPIL_371051</name>
</gene>
<proteinExistence type="predicted"/>
<dbReference type="Proteomes" id="UP000887013">
    <property type="component" value="Unassembled WGS sequence"/>
</dbReference>
<sequence length="95" mass="10999">MIKSGASESYHKSLSGFMIAVDRSSHLFMLISDLAISNETHSKIWPDLELLNSRILQLDKQEFKRNLCRRERFKHGTNPVLSETMISKECLLVYN</sequence>
<organism evidence="1 2">
    <name type="scientific">Nephila pilipes</name>
    <name type="common">Giant wood spider</name>
    <name type="synonym">Nephila maculata</name>
    <dbReference type="NCBI Taxonomy" id="299642"/>
    <lineage>
        <taxon>Eukaryota</taxon>
        <taxon>Metazoa</taxon>
        <taxon>Ecdysozoa</taxon>
        <taxon>Arthropoda</taxon>
        <taxon>Chelicerata</taxon>
        <taxon>Arachnida</taxon>
        <taxon>Araneae</taxon>
        <taxon>Araneomorphae</taxon>
        <taxon>Entelegynae</taxon>
        <taxon>Araneoidea</taxon>
        <taxon>Nephilidae</taxon>
        <taxon>Nephila</taxon>
    </lineage>
</organism>